<organism evidence="1 2">
    <name type="scientific">Paramecium primaurelia</name>
    <dbReference type="NCBI Taxonomy" id="5886"/>
    <lineage>
        <taxon>Eukaryota</taxon>
        <taxon>Sar</taxon>
        <taxon>Alveolata</taxon>
        <taxon>Ciliophora</taxon>
        <taxon>Intramacronucleata</taxon>
        <taxon>Oligohymenophorea</taxon>
        <taxon>Peniculida</taxon>
        <taxon>Parameciidae</taxon>
        <taxon>Paramecium</taxon>
    </lineage>
</organism>
<name>A0A8S1JPP5_PARPR</name>
<evidence type="ECO:0000313" key="1">
    <source>
        <dbReference type="EMBL" id="CAD8044324.1"/>
    </source>
</evidence>
<gene>
    <name evidence="1" type="ORF">PPRIM_AZ9-3.1.T0060407</name>
</gene>
<evidence type="ECO:0000313" key="2">
    <source>
        <dbReference type="Proteomes" id="UP000688137"/>
    </source>
</evidence>
<proteinExistence type="predicted"/>
<comment type="caution">
    <text evidence="1">The sequence shown here is derived from an EMBL/GenBank/DDBJ whole genome shotgun (WGS) entry which is preliminary data.</text>
</comment>
<sequence>MSQIIRNISSIREEWKQLVKKRIKKNKRKNQYTVAYQFDQAQDKTIKKTDLLLIVKNIPHTIPNINVFRLKTNIQFSLNINNEFSMGSLSIDPHSNNYKVVRIDKRKNLTILTLDQIDRPITPSDVLYQIFKNRNQQLAEAFHLYDLRNLEASKLTLNQISEINEFESSIKSSPYACYVSIYEKGMWRTFQKIFNHKMLEVLAISENMLINYCNETKLIPLSAYFDVSDGQLHIFKKIFSARVEQADTKRDYINYNGDRFTATLKIKTFIIKNEDKDQLFEYTYCVTDCENKWMSGERVKRNEMEYFNIKPSNSTTDESSYMEQSKRCGFKQLF</sequence>
<keyword evidence="2" id="KW-1185">Reference proteome</keyword>
<dbReference type="Proteomes" id="UP000688137">
    <property type="component" value="Unassembled WGS sequence"/>
</dbReference>
<protein>
    <submittedName>
        <fullName evidence="1">Uncharacterized protein</fullName>
    </submittedName>
</protein>
<dbReference type="AlphaFoldDB" id="A0A8S1JPP5"/>
<dbReference type="EMBL" id="CAJJDM010000003">
    <property type="protein sequence ID" value="CAD8044324.1"/>
    <property type="molecule type" value="Genomic_DNA"/>
</dbReference>
<reference evidence="1" key="1">
    <citation type="submission" date="2021-01" db="EMBL/GenBank/DDBJ databases">
        <authorList>
            <consortium name="Genoscope - CEA"/>
            <person name="William W."/>
        </authorList>
    </citation>
    <scope>NUCLEOTIDE SEQUENCE</scope>
</reference>
<accession>A0A8S1JPP5</accession>
<dbReference type="OMA" id="TDCENKW"/>